<gene>
    <name evidence="1" type="ORF">KDK_81260</name>
</gene>
<sequence length="53" mass="6143">MCAWWAPAAAHHAHITLERMDIKIVEFETAHKLYYVYQARGNILSIDKIDTSI</sequence>
<name>A0A402AYZ0_9CHLR</name>
<dbReference type="Proteomes" id="UP000287188">
    <property type="component" value="Unassembled WGS sequence"/>
</dbReference>
<dbReference type="AlphaFoldDB" id="A0A402AYZ0"/>
<organism evidence="1 2">
    <name type="scientific">Dictyobacter kobayashii</name>
    <dbReference type="NCBI Taxonomy" id="2014872"/>
    <lineage>
        <taxon>Bacteria</taxon>
        <taxon>Bacillati</taxon>
        <taxon>Chloroflexota</taxon>
        <taxon>Ktedonobacteria</taxon>
        <taxon>Ktedonobacterales</taxon>
        <taxon>Dictyobacteraceae</taxon>
        <taxon>Dictyobacter</taxon>
    </lineage>
</organism>
<dbReference type="EMBL" id="BIFS01000002">
    <property type="protein sequence ID" value="GCE24326.1"/>
    <property type="molecule type" value="Genomic_DNA"/>
</dbReference>
<keyword evidence="2" id="KW-1185">Reference proteome</keyword>
<reference evidence="2" key="1">
    <citation type="submission" date="2018-12" db="EMBL/GenBank/DDBJ databases">
        <title>Tengunoibacter tsumagoiensis gen. nov., sp. nov., Dictyobacter kobayashii sp. nov., D. alpinus sp. nov., and D. joshuensis sp. nov. and description of Dictyobacteraceae fam. nov. within the order Ktedonobacterales isolated from Tengu-no-mugimeshi.</title>
        <authorList>
            <person name="Wang C.M."/>
            <person name="Zheng Y."/>
            <person name="Sakai Y."/>
            <person name="Toyoda A."/>
            <person name="Minakuchi Y."/>
            <person name="Abe K."/>
            <person name="Yokota A."/>
            <person name="Yabe S."/>
        </authorList>
    </citation>
    <scope>NUCLEOTIDE SEQUENCE [LARGE SCALE GENOMIC DNA]</scope>
    <source>
        <strain evidence="2">Uno11</strain>
    </source>
</reference>
<proteinExistence type="predicted"/>
<accession>A0A402AYZ0</accession>
<protein>
    <submittedName>
        <fullName evidence="1">Uncharacterized protein</fullName>
    </submittedName>
</protein>
<comment type="caution">
    <text evidence="1">The sequence shown here is derived from an EMBL/GenBank/DDBJ whole genome shotgun (WGS) entry which is preliminary data.</text>
</comment>
<evidence type="ECO:0000313" key="1">
    <source>
        <dbReference type="EMBL" id="GCE24326.1"/>
    </source>
</evidence>
<evidence type="ECO:0000313" key="2">
    <source>
        <dbReference type="Proteomes" id="UP000287188"/>
    </source>
</evidence>